<dbReference type="InterPro" id="IPR001173">
    <property type="entry name" value="Glyco_trans_2-like"/>
</dbReference>
<name>A0A6C0CRB9_9ZZZZ</name>
<accession>A0A6C0CRB9</accession>
<dbReference type="InterPro" id="IPR029044">
    <property type="entry name" value="Nucleotide-diphossugar_trans"/>
</dbReference>
<dbReference type="CDD" id="cd00761">
    <property type="entry name" value="Glyco_tranf_GTA_type"/>
    <property type="match status" value="1"/>
</dbReference>
<dbReference type="AlphaFoldDB" id="A0A6C0CRB9"/>
<dbReference type="SUPFAM" id="SSF53448">
    <property type="entry name" value="Nucleotide-diphospho-sugar transferases"/>
    <property type="match status" value="1"/>
</dbReference>
<feature type="domain" description="Glycosyltransferase 2-like" evidence="1">
    <location>
        <begin position="9"/>
        <end position="120"/>
    </location>
</feature>
<reference evidence="2" key="1">
    <citation type="journal article" date="2020" name="Nature">
        <title>Giant virus diversity and host interactions through global metagenomics.</title>
        <authorList>
            <person name="Schulz F."/>
            <person name="Roux S."/>
            <person name="Paez-Espino D."/>
            <person name="Jungbluth S."/>
            <person name="Walsh D.A."/>
            <person name="Denef V.J."/>
            <person name="McMahon K.D."/>
            <person name="Konstantinidis K.T."/>
            <person name="Eloe-Fadrosh E.A."/>
            <person name="Kyrpides N.C."/>
            <person name="Woyke T."/>
        </authorList>
    </citation>
    <scope>NUCLEOTIDE SEQUENCE</scope>
    <source>
        <strain evidence="2">GVMAG-M-3300021962-46</strain>
    </source>
</reference>
<dbReference type="Pfam" id="PF00535">
    <property type="entry name" value="Glycos_transf_2"/>
    <property type="match status" value="1"/>
</dbReference>
<organism evidence="2">
    <name type="scientific">viral metagenome</name>
    <dbReference type="NCBI Taxonomy" id="1070528"/>
    <lineage>
        <taxon>unclassified sequences</taxon>
        <taxon>metagenomes</taxon>
        <taxon>organismal metagenomes</taxon>
    </lineage>
</organism>
<sequence>MSLDLPKVVVITATVGTDYLRQCIESVQSQTYSNIEHIIVCDGSDYWKKTLSILETILITKKIIPMMIPWNSGANRYICHKIYASIPHLLHEPCYVSFLDEDNYYDSNHIEGMMHTLQEKKCEWTYSLRKILSKEGTYICRDMCESLGKLSPTWISSSVQPDFLIDTSCYLIPVQILRKFSECWQRPARANPEGDRYFYQFISQVFPKFECTLQYTVNYRVDGREDSVKQDFFLKGNEIMKQHYSNHSIPWNV</sequence>
<dbReference type="EMBL" id="MN739479">
    <property type="protein sequence ID" value="QHT07098.1"/>
    <property type="molecule type" value="Genomic_DNA"/>
</dbReference>
<evidence type="ECO:0000313" key="2">
    <source>
        <dbReference type="EMBL" id="QHT07098.1"/>
    </source>
</evidence>
<protein>
    <recommendedName>
        <fullName evidence="1">Glycosyltransferase 2-like domain-containing protein</fullName>
    </recommendedName>
</protein>
<proteinExistence type="predicted"/>
<evidence type="ECO:0000259" key="1">
    <source>
        <dbReference type="Pfam" id="PF00535"/>
    </source>
</evidence>
<dbReference type="Gene3D" id="3.90.550.10">
    <property type="entry name" value="Spore Coat Polysaccharide Biosynthesis Protein SpsA, Chain A"/>
    <property type="match status" value="1"/>
</dbReference>